<proteinExistence type="predicted"/>
<dbReference type="InterPro" id="IPR025657">
    <property type="entry name" value="RadC_JAB"/>
</dbReference>
<protein>
    <submittedName>
        <fullName evidence="2">JAB domain-containing protein</fullName>
    </submittedName>
</protein>
<evidence type="ECO:0000259" key="1">
    <source>
        <dbReference type="Pfam" id="PF04002"/>
    </source>
</evidence>
<evidence type="ECO:0000313" key="2">
    <source>
        <dbReference type="EMBL" id="MFC2948095.1"/>
    </source>
</evidence>
<dbReference type="RefSeq" id="WP_390304681.1">
    <property type="nucleotide sequence ID" value="NZ_JBHRRZ010000013.1"/>
</dbReference>
<dbReference type="Pfam" id="PF04002">
    <property type="entry name" value="RadC"/>
    <property type="match status" value="1"/>
</dbReference>
<gene>
    <name evidence="2" type="ORF">ACFODW_07035</name>
</gene>
<evidence type="ECO:0000313" key="3">
    <source>
        <dbReference type="Proteomes" id="UP001595387"/>
    </source>
</evidence>
<dbReference type="EMBL" id="JBHRRZ010000013">
    <property type="protein sequence ID" value="MFC2948095.1"/>
    <property type="molecule type" value="Genomic_DNA"/>
</dbReference>
<name>A0ABV7A5N5_9BACI</name>
<organism evidence="2 3">
    <name type="scientific">Virgibacillus sediminis</name>
    <dbReference type="NCBI Taxonomy" id="202260"/>
    <lineage>
        <taxon>Bacteria</taxon>
        <taxon>Bacillati</taxon>
        <taxon>Bacillota</taxon>
        <taxon>Bacilli</taxon>
        <taxon>Bacillales</taxon>
        <taxon>Bacillaceae</taxon>
        <taxon>Virgibacillus</taxon>
    </lineage>
</organism>
<dbReference type="Gene3D" id="3.40.140.10">
    <property type="entry name" value="Cytidine Deaminase, domain 2"/>
    <property type="match status" value="1"/>
</dbReference>
<comment type="caution">
    <text evidence="2">The sequence shown here is derived from an EMBL/GenBank/DDBJ whole genome shotgun (WGS) entry which is preliminary data.</text>
</comment>
<keyword evidence="3" id="KW-1185">Reference proteome</keyword>
<reference evidence="3" key="1">
    <citation type="journal article" date="2019" name="Int. J. Syst. Evol. Microbiol.">
        <title>The Global Catalogue of Microorganisms (GCM) 10K type strain sequencing project: providing services to taxonomists for standard genome sequencing and annotation.</title>
        <authorList>
            <consortium name="The Broad Institute Genomics Platform"/>
            <consortium name="The Broad Institute Genome Sequencing Center for Infectious Disease"/>
            <person name="Wu L."/>
            <person name="Ma J."/>
        </authorList>
    </citation>
    <scope>NUCLEOTIDE SEQUENCE [LARGE SCALE GENOMIC DNA]</scope>
    <source>
        <strain evidence="3">KCTC 13193</strain>
    </source>
</reference>
<feature type="domain" description="RadC-like JAB" evidence="1">
    <location>
        <begin position="31"/>
        <end position="77"/>
    </location>
</feature>
<accession>A0ABV7A5N5</accession>
<sequence length="78" mass="8993">MENIYEIQRIKQVKTEMQVKENTVRMPENDAMIARSFIGDDDREILFVICLNMKNKVVAVHRAYVGSLNVSVVHPSET</sequence>
<dbReference type="Proteomes" id="UP001595387">
    <property type="component" value="Unassembled WGS sequence"/>
</dbReference>